<comment type="caution">
    <text evidence="10">The sequence shown here is derived from an EMBL/GenBank/DDBJ whole genome shotgun (WGS) entry which is preliminary data.</text>
</comment>
<dbReference type="FunFam" id="3.60.20.40:FF:000001">
    <property type="entry name" value="Gamma-glutamyltranspeptidase 1"/>
    <property type="match status" value="1"/>
</dbReference>
<evidence type="ECO:0000256" key="2">
    <source>
        <dbReference type="ARBA" id="ARBA00001089"/>
    </source>
</evidence>
<comment type="catalytic activity">
    <reaction evidence="1 8">
        <text>an S-substituted glutathione + H2O = an S-substituted L-cysteinylglycine + L-glutamate</text>
        <dbReference type="Rhea" id="RHEA:59468"/>
        <dbReference type="ChEBI" id="CHEBI:15377"/>
        <dbReference type="ChEBI" id="CHEBI:29985"/>
        <dbReference type="ChEBI" id="CHEBI:90779"/>
        <dbReference type="ChEBI" id="CHEBI:143103"/>
        <dbReference type="EC" id="3.4.19.13"/>
    </reaction>
</comment>
<feature type="binding site" evidence="7">
    <location>
        <begin position="481"/>
        <end position="482"/>
    </location>
    <ligand>
        <name>L-glutamate</name>
        <dbReference type="ChEBI" id="CHEBI:29985"/>
    </ligand>
</feature>
<proteinExistence type="inferred from homology"/>
<dbReference type="PANTHER" id="PTHR11686:SF9">
    <property type="entry name" value="RE13973P"/>
    <property type="match status" value="1"/>
</dbReference>
<keyword evidence="9" id="KW-0472">Membrane</keyword>
<dbReference type="InterPro" id="IPR043137">
    <property type="entry name" value="GGT_ssub_C"/>
</dbReference>
<evidence type="ECO:0000256" key="3">
    <source>
        <dbReference type="ARBA" id="ARBA00005115"/>
    </source>
</evidence>
<dbReference type="EC" id="2.3.2.2" evidence="8"/>
<comment type="similarity">
    <text evidence="4">Belongs to the gamma-glutamyltransferase family.</text>
</comment>
<evidence type="ECO:0000313" key="11">
    <source>
        <dbReference type="Proteomes" id="UP000629468"/>
    </source>
</evidence>
<comment type="pathway">
    <text evidence="3 8">Sulfur metabolism; glutathione metabolism.</text>
</comment>
<evidence type="ECO:0000313" key="10">
    <source>
        <dbReference type="EMBL" id="KAF7782534.1"/>
    </source>
</evidence>
<feature type="binding site" evidence="7">
    <location>
        <position position="504"/>
    </location>
    <ligand>
        <name>L-glutamate</name>
        <dbReference type="ChEBI" id="CHEBI:29985"/>
    </ligand>
</feature>
<feature type="active site" description="Nucleophile" evidence="6">
    <location>
        <position position="411"/>
    </location>
</feature>
<dbReference type="EC" id="3.4.19.13" evidence="8"/>
<dbReference type="InterPro" id="IPR000101">
    <property type="entry name" value="GGT_peptidase"/>
</dbReference>
<accession>A0A8H7KJH0</accession>
<sequence length="600" mass="66434">MHPMGFLSEKSIRRRPTNDSIHDLIITGIITLGSIVLLYWWHLDFHDLRTSGNRNRIYPRGTRDPAYLIKAYNGAVASENELCSKMGVGVLKQGGNAVDAAISATFCTGVVNMFSSGIGGGGFMIVRLPPESPGEPSEVWSINFRETAPALSNQTMYENNPLGSRYGGLAVGVPGEIRGLQEAHRRWGTIPWKDLVEPAAKLAARWRVQRELARRIQIYSSLMLDSPDWSAIFAPQGILLKEGDRISRENYSRTLSIIAEQGPDAFYDGPIADALVEKVRQTGGILTTEDLKQYRVRVDKAFHGTYRGRHVYTNHAPGAGPLLLQMLHVLENYDLTERTPLNVHRVVETLKFAFASRTRMSDPASHNDTQRMEIMMTKEYAHEIYTNITDDKTHPPEYYNPEYGMKPDHGTSHTSIIDRNGMAVSLTTTVNSVFGCHVLDPITGMVLNDEMDDFSVPDTPNDFGLWPSPYNFPLPGKRPVSSTAPSIIENADGSIYASLGGSGGARIFGSILQVLLNLDWGLDASEAVEFSRLHDQLYPLVLDADEDYPSESLEFLRRLGHNVTIADINRIAAVVQLVVKRDGVIYAASDSRKNGIAAGY</sequence>
<evidence type="ECO:0000256" key="4">
    <source>
        <dbReference type="ARBA" id="ARBA00009381"/>
    </source>
</evidence>
<dbReference type="GO" id="GO:0006751">
    <property type="term" value="P:glutathione catabolic process"/>
    <property type="evidence" value="ECO:0007669"/>
    <property type="project" value="UniProtKB-UniRule"/>
</dbReference>
<dbReference type="InterPro" id="IPR043138">
    <property type="entry name" value="GGT_lsub"/>
</dbReference>
<evidence type="ECO:0000256" key="9">
    <source>
        <dbReference type="SAM" id="Phobius"/>
    </source>
</evidence>
<comment type="catalytic activity">
    <reaction evidence="2 8">
        <text>glutathione + H2O = L-cysteinylglycine + L-glutamate</text>
        <dbReference type="Rhea" id="RHEA:28807"/>
        <dbReference type="ChEBI" id="CHEBI:15377"/>
        <dbReference type="ChEBI" id="CHEBI:29985"/>
        <dbReference type="ChEBI" id="CHEBI:57925"/>
        <dbReference type="ChEBI" id="CHEBI:61694"/>
        <dbReference type="EC" id="3.4.19.13"/>
    </reaction>
</comment>
<evidence type="ECO:0000256" key="6">
    <source>
        <dbReference type="PIRSR" id="PIRSR600101-1"/>
    </source>
</evidence>
<dbReference type="Pfam" id="PF01019">
    <property type="entry name" value="G_glu_transpept"/>
    <property type="match status" value="1"/>
</dbReference>
<evidence type="ECO:0000256" key="8">
    <source>
        <dbReference type="RuleBase" id="RU368068"/>
    </source>
</evidence>
<dbReference type="InterPro" id="IPR029055">
    <property type="entry name" value="Ntn_hydrolases_N"/>
</dbReference>
<dbReference type="PRINTS" id="PR01210">
    <property type="entry name" value="GGTRANSPTASE"/>
</dbReference>
<dbReference type="PANTHER" id="PTHR11686">
    <property type="entry name" value="GAMMA GLUTAMYL TRANSPEPTIDASE"/>
    <property type="match status" value="1"/>
</dbReference>
<dbReference type="Proteomes" id="UP000629468">
    <property type="component" value="Unassembled WGS sequence"/>
</dbReference>
<feature type="binding site" evidence="7">
    <location>
        <position position="453"/>
    </location>
    <ligand>
        <name>L-glutamate</name>
        <dbReference type="ChEBI" id="CHEBI:29985"/>
    </ligand>
</feature>
<dbReference type="GO" id="GO:0000324">
    <property type="term" value="C:fungal-type vacuole"/>
    <property type="evidence" value="ECO:0007669"/>
    <property type="project" value="TreeGrafter"/>
</dbReference>
<feature type="binding site" evidence="7">
    <location>
        <begin position="429"/>
        <end position="431"/>
    </location>
    <ligand>
        <name>L-glutamate</name>
        <dbReference type="ChEBI" id="CHEBI:29985"/>
    </ligand>
</feature>
<comment type="catalytic activity">
    <reaction evidence="5 8">
        <text>an N-terminal (5-L-glutamyl)-[peptide] + an alpha-amino acid = 5-L-glutamyl amino acid + an N-terminal L-alpha-aminoacyl-[peptide]</text>
        <dbReference type="Rhea" id="RHEA:23904"/>
        <dbReference type="Rhea" id="RHEA-COMP:9780"/>
        <dbReference type="Rhea" id="RHEA-COMP:9795"/>
        <dbReference type="ChEBI" id="CHEBI:77644"/>
        <dbReference type="ChEBI" id="CHEBI:78597"/>
        <dbReference type="ChEBI" id="CHEBI:78599"/>
        <dbReference type="ChEBI" id="CHEBI:78608"/>
        <dbReference type="EC" id="2.3.2.2"/>
    </reaction>
</comment>
<keyword evidence="8" id="KW-0808">Transferase</keyword>
<dbReference type="EMBL" id="JABXXO010000003">
    <property type="protein sequence ID" value="KAF7782534.1"/>
    <property type="molecule type" value="Genomic_DNA"/>
</dbReference>
<evidence type="ECO:0000256" key="1">
    <source>
        <dbReference type="ARBA" id="ARBA00001049"/>
    </source>
</evidence>
<evidence type="ECO:0000256" key="5">
    <source>
        <dbReference type="ARBA" id="ARBA00047417"/>
    </source>
</evidence>
<dbReference type="Gene3D" id="1.10.246.130">
    <property type="match status" value="1"/>
</dbReference>
<dbReference type="GO" id="GO:0005886">
    <property type="term" value="C:plasma membrane"/>
    <property type="evidence" value="ECO:0007669"/>
    <property type="project" value="TreeGrafter"/>
</dbReference>
<evidence type="ECO:0000256" key="7">
    <source>
        <dbReference type="PIRSR" id="PIRSR600101-2"/>
    </source>
</evidence>
<organism evidence="10 11">
    <name type="scientific">Agaricus bisporus var. burnettii</name>
    <dbReference type="NCBI Taxonomy" id="192524"/>
    <lineage>
        <taxon>Eukaryota</taxon>
        <taxon>Fungi</taxon>
        <taxon>Dikarya</taxon>
        <taxon>Basidiomycota</taxon>
        <taxon>Agaricomycotina</taxon>
        <taxon>Agaricomycetes</taxon>
        <taxon>Agaricomycetidae</taxon>
        <taxon>Agaricales</taxon>
        <taxon>Agaricineae</taxon>
        <taxon>Agaricaceae</taxon>
        <taxon>Agaricus</taxon>
    </lineage>
</organism>
<dbReference type="NCBIfam" id="TIGR00066">
    <property type="entry name" value="g_glut_trans"/>
    <property type="match status" value="1"/>
</dbReference>
<feature type="binding site" evidence="7">
    <location>
        <position position="145"/>
    </location>
    <ligand>
        <name>L-glutamate</name>
        <dbReference type="ChEBI" id="CHEBI:29985"/>
    </ligand>
</feature>
<dbReference type="UniPathway" id="UPA00204"/>
<dbReference type="GO" id="GO:0103068">
    <property type="term" value="F:leukotriene C4 gamma-glutamyl transferase activity"/>
    <property type="evidence" value="ECO:0007669"/>
    <property type="project" value="UniProtKB-EC"/>
</dbReference>
<keyword evidence="9" id="KW-1133">Transmembrane helix</keyword>
<comment type="function">
    <text evidence="8">Cleaves the gamma-glutamyl peptide bond of glutathione and glutathione conjugates.</text>
</comment>
<dbReference type="GO" id="GO:0036374">
    <property type="term" value="F:glutathione hydrolase activity"/>
    <property type="evidence" value="ECO:0007669"/>
    <property type="project" value="UniProtKB-UniRule"/>
</dbReference>
<keyword evidence="9" id="KW-0812">Transmembrane</keyword>
<dbReference type="SUPFAM" id="SSF56235">
    <property type="entry name" value="N-terminal nucleophile aminohydrolases (Ntn hydrolases)"/>
    <property type="match status" value="1"/>
</dbReference>
<name>A0A8H7KJH0_AGABI</name>
<protein>
    <recommendedName>
        <fullName evidence="8">Glutathione hydrolase</fullName>
        <ecNumber evidence="8">2.3.2.2</ecNumber>
        <ecNumber evidence="8">3.4.19.13</ecNumber>
    </recommendedName>
    <alternativeName>
        <fullName evidence="8">Gamma-glutamyltransferase</fullName>
    </alternativeName>
    <alternativeName>
        <fullName evidence="8">Gamma-glutamyltranspeptidase</fullName>
    </alternativeName>
</protein>
<feature type="transmembrane region" description="Helical" evidence="9">
    <location>
        <begin position="21"/>
        <end position="41"/>
    </location>
</feature>
<dbReference type="AlphaFoldDB" id="A0A8H7KJH0"/>
<keyword evidence="8" id="KW-0012">Acyltransferase</keyword>
<dbReference type="FunFam" id="1.10.246.130:FF:000001">
    <property type="entry name" value="Gamma-glutamyltransferase 5 isoform 1"/>
    <property type="match status" value="1"/>
</dbReference>
<reference evidence="10 11" key="1">
    <citation type="journal article" name="Sci. Rep.">
        <title>Telomere-to-telomere assembled and centromere annotated genomes of the two main subspecies of the button mushroom Agaricus bisporus reveal especially polymorphic chromosome ends.</title>
        <authorList>
            <person name="Sonnenberg A.S.M."/>
            <person name="Sedaghat-Telgerd N."/>
            <person name="Lavrijssen B."/>
            <person name="Ohm R.A."/>
            <person name="Hendrickx P.M."/>
            <person name="Scholtmeijer K."/>
            <person name="Baars J.J.P."/>
            <person name="van Peer A."/>
        </authorList>
    </citation>
    <scope>NUCLEOTIDE SEQUENCE [LARGE SCALE GENOMIC DNA]</scope>
    <source>
        <strain evidence="10 11">H119_p4</strain>
    </source>
</reference>
<gene>
    <name evidence="10" type="ORF">Agabi119p4_1910</name>
</gene>
<keyword evidence="8" id="KW-0378">Hydrolase</keyword>
<dbReference type="Gene3D" id="3.60.20.40">
    <property type="match status" value="1"/>
</dbReference>